<proteinExistence type="predicted"/>
<comment type="caution">
    <text evidence="1">The sequence shown here is derived from an EMBL/GenBank/DDBJ whole genome shotgun (WGS) entry which is preliminary data.</text>
</comment>
<name>A0ACC1PT17_9APHY</name>
<evidence type="ECO:0000313" key="1">
    <source>
        <dbReference type="EMBL" id="KAJ3001835.1"/>
    </source>
</evidence>
<dbReference type="Proteomes" id="UP001144978">
    <property type="component" value="Unassembled WGS sequence"/>
</dbReference>
<accession>A0ACC1PT17</accession>
<sequence length="154" mass="16219">MPRDGEHKPSNCLARLTLCALASFPTSTSTPAARPPMLRASCPSGSAGLPPHARGRTASGGPPNGTPRAPACPSPKLRNDAFSSNRALIADREQLRDLAYDALVRAPQSKSQDRPSRARDSCSTPKHVILPAFQNIRSGNADASVASAFKHLSI</sequence>
<gene>
    <name evidence="1" type="ORF">NUW54_g6188</name>
</gene>
<evidence type="ECO:0000313" key="2">
    <source>
        <dbReference type="Proteomes" id="UP001144978"/>
    </source>
</evidence>
<dbReference type="EMBL" id="JANSHE010001619">
    <property type="protein sequence ID" value="KAJ3001835.1"/>
    <property type="molecule type" value="Genomic_DNA"/>
</dbReference>
<protein>
    <submittedName>
        <fullName evidence="1">Uncharacterized protein</fullName>
    </submittedName>
</protein>
<reference evidence="1" key="1">
    <citation type="submission" date="2022-08" db="EMBL/GenBank/DDBJ databases">
        <title>Genome Sequence of Pycnoporus sanguineus.</title>
        <authorList>
            <person name="Buettner E."/>
        </authorList>
    </citation>
    <scope>NUCLEOTIDE SEQUENCE</scope>
    <source>
        <strain evidence="1">CG-C14</strain>
    </source>
</reference>
<organism evidence="1 2">
    <name type="scientific">Trametes sanguinea</name>
    <dbReference type="NCBI Taxonomy" id="158606"/>
    <lineage>
        <taxon>Eukaryota</taxon>
        <taxon>Fungi</taxon>
        <taxon>Dikarya</taxon>
        <taxon>Basidiomycota</taxon>
        <taxon>Agaricomycotina</taxon>
        <taxon>Agaricomycetes</taxon>
        <taxon>Polyporales</taxon>
        <taxon>Polyporaceae</taxon>
        <taxon>Trametes</taxon>
    </lineage>
</organism>
<keyword evidence="2" id="KW-1185">Reference proteome</keyword>